<evidence type="ECO:0000259" key="6">
    <source>
        <dbReference type="PROSITE" id="PS50977"/>
    </source>
</evidence>
<feature type="region of interest" description="Disordered" evidence="5">
    <location>
        <begin position="29"/>
        <end position="59"/>
    </location>
</feature>
<organism evidence="7 8">
    <name type="scientific">Quadrisphaera setariae</name>
    <dbReference type="NCBI Taxonomy" id="2593304"/>
    <lineage>
        <taxon>Bacteria</taxon>
        <taxon>Bacillati</taxon>
        <taxon>Actinomycetota</taxon>
        <taxon>Actinomycetes</taxon>
        <taxon>Kineosporiales</taxon>
        <taxon>Kineosporiaceae</taxon>
        <taxon>Quadrisphaera</taxon>
    </lineage>
</organism>
<gene>
    <name evidence="7" type="ORF">FMM08_16945</name>
</gene>
<evidence type="ECO:0000256" key="1">
    <source>
        <dbReference type="ARBA" id="ARBA00023015"/>
    </source>
</evidence>
<dbReference type="PROSITE" id="PS50977">
    <property type="entry name" value="HTH_TETR_2"/>
    <property type="match status" value="1"/>
</dbReference>
<evidence type="ECO:0000313" key="8">
    <source>
        <dbReference type="Proteomes" id="UP000321234"/>
    </source>
</evidence>
<evidence type="ECO:0000313" key="7">
    <source>
        <dbReference type="EMBL" id="TXR55158.1"/>
    </source>
</evidence>
<evidence type="ECO:0000256" key="2">
    <source>
        <dbReference type="ARBA" id="ARBA00023125"/>
    </source>
</evidence>
<dbReference type="Pfam" id="PF00440">
    <property type="entry name" value="TetR_N"/>
    <property type="match status" value="1"/>
</dbReference>
<dbReference type="GO" id="GO:0003700">
    <property type="term" value="F:DNA-binding transcription factor activity"/>
    <property type="evidence" value="ECO:0007669"/>
    <property type="project" value="TreeGrafter"/>
</dbReference>
<dbReference type="Proteomes" id="UP000321234">
    <property type="component" value="Unassembled WGS sequence"/>
</dbReference>
<keyword evidence="8" id="KW-1185">Reference proteome</keyword>
<dbReference type="InterPro" id="IPR001647">
    <property type="entry name" value="HTH_TetR"/>
</dbReference>
<feature type="DNA-binding region" description="H-T-H motif" evidence="4">
    <location>
        <begin position="83"/>
        <end position="102"/>
    </location>
</feature>
<sequence length="233" mass="24921">MLLARPPEPHDADLQDILVWHALRSTSRLRPLPPGGHHGRVAAHDDGGGSGRRNPGPSAAARNRAALLAAARRLFDELGADVPMSRLAAEAGVGQAVLYRVFPDRASAVWEVFTEDLTALEALADAGDLPALLGEVSRSAARSTGFLQVVAGHLGDPRLAEVGERFAAALVRCRERTAPERRPRRDLTTGDLRLAVQMVTGALVTTPRGERLGVARRSWDLLGIPVDLDDGPR</sequence>
<keyword evidence="2 4" id="KW-0238">DNA-binding</keyword>
<proteinExistence type="predicted"/>
<reference evidence="7 8" key="1">
    <citation type="submission" date="2019-07" db="EMBL/GenBank/DDBJ databases">
        <title>Quadrisphaera sp. strain DD2A genome sequencing and assembly.</title>
        <authorList>
            <person name="Kim I."/>
        </authorList>
    </citation>
    <scope>NUCLEOTIDE SEQUENCE [LARGE SCALE GENOMIC DNA]</scope>
    <source>
        <strain evidence="7 8">DD2A</strain>
    </source>
</reference>
<dbReference type="OrthoDB" id="9795011at2"/>
<dbReference type="GO" id="GO:0000976">
    <property type="term" value="F:transcription cis-regulatory region binding"/>
    <property type="evidence" value="ECO:0007669"/>
    <property type="project" value="TreeGrafter"/>
</dbReference>
<dbReference type="InterPro" id="IPR009057">
    <property type="entry name" value="Homeodomain-like_sf"/>
</dbReference>
<dbReference type="SUPFAM" id="SSF46689">
    <property type="entry name" value="Homeodomain-like"/>
    <property type="match status" value="1"/>
</dbReference>
<dbReference type="AlphaFoldDB" id="A0A5C8ZDD0"/>
<dbReference type="Gene3D" id="1.10.357.10">
    <property type="entry name" value="Tetracycline Repressor, domain 2"/>
    <property type="match status" value="1"/>
</dbReference>
<dbReference type="EMBL" id="VKAC01000010">
    <property type="protein sequence ID" value="TXR55158.1"/>
    <property type="molecule type" value="Genomic_DNA"/>
</dbReference>
<dbReference type="InterPro" id="IPR050109">
    <property type="entry name" value="HTH-type_TetR-like_transc_reg"/>
</dbReference>
<name>A0A5C8ZDD0_9ACTN</name>
<evidence type="ECO:0000256" key="3">
    <source>
        <dbReference type="ARBA" id="ARBA00023163"/>
    </source>
</evidence>
<comment type="caution">
    <text evidence="7">The sequence shown here is derived from an EMBL/GenBank/DDBJ whole genome shotgun (WGS) entry which is preliminary data.</text>
</comment>
<protein>
    <submittedName>
        <fullName evidence="7">TetR family transcriptional regulator</fullName>
    </submittedName>
</protein>
<keyword evidence="3" id="KW-0804">Transcription</keyword>
<evidence type="ECO:0000256" key="4">
    <source>
        <dbReference type="PROSITE-ProRule" id="PRU00335"/>
    </source>
</evidence>
<dbReference type="PANTHER" id="PTHR30055:SF234">
    <property type="entry name" value="HTH-TYPE TRANSCRIPTIONAL REGULATOR BETI"/>
    <property type="match status" value="1"/>
</dbReference>
<accession>A0A5C8ZDD0</accession>
<keyword evidence="1" id="KW-0805">Transcription regulation</keyword>
<dbReference type="PANTHER" id="PTHR30055">
    <property type="entry name" value="HTH-TYPE TRANSCRIPTIONAL REGULATOR RUTR"/>
    <property type="match status" value="1"/>
</dbReference>
<feature type="domain" description="HTH tetR-type" evidence="6">
    <location>
        <begin position="61"/>
        <end position="120"/>
    </location>
</feature>
<evidence type="ECO:0000256" key="5">
    <source>
        <dbReference type="SAM" id="MobiDB-lite"/>
    </source>
</evidence>
<dbReference type="PRINTS" id="PR00455">
    <property type="entry name" value="HTHTETR"/>
</dbReference>